<name>G7IST6_MEDTR</name>
<protein>
    <submittedName>
        <fullName evidence="1 2">Uncharacterized protein</fullName>
    </submittedName>
</protein>
<evidence type="ECO:0000313" key="3">
    <source>
        <dbReference type="Proteomes" id="UP000002051"/>
    </source>
</evidence>
<dbReference type="EMBL" id="CM001218">
    <property type="protein sequence ID" value="AES65702.1"/>
    <property type="molecule type" value="Genomic_DNA"/>
</dbReference>
<dbReference type="EnsemblPlants" id="AES65702">
    <property type="protein sequence ID" value="AES65702"/>
    <property type="gene ID" value="MTR_2g045640"/>
</dbReference>
<dbReference type="Proteomes" id="UP000002051">
    <property type="component" value="Chromosome 2"/>
</dbReference>
<dbReference type="HOGENOM" id="CLU_2486735_0_0_1"/>
<dbReference type="AlphaFoldDB" id="G7IST6"/>
<dbReference type="PaxDb" id="3880-AES65702"/>
<reference evidence="1 3" key="1">
    <citation type="journal article" date="2011" name="Nature">
        <title>The Medicago genome provides insight into the evolution of rhizobial symbioses.</title>
        <authorList>
            <person name="Young N.D."/>
            <person name="Debelle F."/>
            <person name="Oldroyd G.E."/>
            <person name="Geurts R."/>
            <person name="Cannon S.B."/>
            <person name="Udvardi M.K."/>
            <person name="Benedito V.A."/>
            <person name="Mayer K.F."/>
            <person name="Gouzy J."/>
            <person name="Schoof H."/>
            <person name="Van de Peer Y."/>
            <person name="Proost S."/>
            <person name="Cook D.R."/>
            <person name="Meyers B.C."/>
            <person name="Spannagl M."/>
            <person name="Cheung F."/>
            <person name="De Mita S."/>
            <person name="Krishnakumar V."/>
            <person name="Gundlach H."/>
            <person name="Zhou S."/>
            <person name="Mudge J."/>
            <person name="Bharti A.K."/>
            <person name="Murray J.D."/>
            <person name="Naoumkina M.A."/>
            <person name="Rosen B."/>
            <person name="Silverstein K.A."/>
            <person name="Tang H."/>
            <person name="Rombauts S."/>
            <person name="Zhao P.X."/>
            <person name="Zhou P."/>
            <person name="Barbe V."/>
            <person name="Bardou P."/>
            <person name="Bechner M."/>
            <person name="Bellec A."/>
            <person name="Berger A."/>
            <person name="Berges H."/>
            <person name="Bidwell S."/>
            <person name="Bisseling T."/>
            <person name="Choisne N."/>
            <person name="Couloux A."/>
            <person name="Denny R."/>
            <person name="Deshpande S."/>
            <person name="Dai X."/>
            <person name="Doyle J.J."/>
            <person name="Dudez A.M."/>
            <person name="Farmer A.D."/>
            <person name="Fouteau S."/>
            <person name="Franken C."/>
            <person name="Gibelin C."/>
            <person name="Gish J."/>
            <person name="Goldstein S."/>
            <person name="Gonzalez A.J."/>
            <person name="Green P.J."/>
            <person name="Hallab A."/>
            <person name="Hartog M."/>
            <person name="Hua A."/>
            <person name="Humphray S.J."/>
            <person name="Jeong D.H."/>
            <person name="Jing Y."/>
            <person name="Jocker A."/>
            <person name="Kenton S.M."/>
            <person name="Kim D.J."/>
            <person name="Klee K."/>
            <person name="Lai H."/>
            <person name="Lang C."/>
            <person name="Lin S."/>
            <person name="Macmil S.L."/>
            <person name="Magdelenat G."/>
            <person name="Matthews L."/>
            <person name="McCorrison J."/>
            <person name="Monaghan E.L."/>
            <person name="Mun J.H."/>
            <person name="Najar F.Z."/>
            <person name="Nicholson C."/>
            <person name="Noirot C."/>
            <person name="O'Bleness M."/>
            <person name="Paule C.R."/>
            <person name="Poulain J."/>
            <person name="Prion F."/>
            <person name="Qin B."/>
            <person name="Qu C."/>
            <person name="Retzel E.F."/>
            <person name="Riddle C."/>
            <person name="Sallet E."/>
            <person name="Samain S."/>
            <person name="Samson N."/>
            <person name="Sanders I."/>
            <person name="Saurat O."/>
            <person name="Scarpelli C."/>
            <person name="Schiex T."/>
            <person name="Segurens B."/>
            <person name="Severin A.J."/>
            <person name="Sherrier D.J."/>
            <person name="Shi R."/>
            <person name="Sims S."/>
            <person name="Singer S.R."/>
            <person name="Sinharoy S."/>
            <person name="Sterck L."/>
            <person name="Viollet A."/>
            <person name="Wang B.B."/>
            <person name="Wang K."/>
            <person name="Wang M."/>
            <person name="Wang X."/>
            <person name="Warfsmann J."/>
            <person name="Weissenbach J."/>
            <person name="White D.D."/>
            <person name="White J.D."/>
            <person name="Wiley G.B."/>
            <person name="Wincker P."/>
            <person name="Xing Y."/>
            <person name="Yang L."/>
            <person name="Yao Z."/>
            <person name="Ying F."/>
            <person name="Zhai J."/>
            <person name="Zhou L."/>
            <person name="Zuber A."/>
            <person name="Denarie J."/>
            <person name="Dixon R.A."/>
            <person name="May G.D."/>
            <person name="Schwartz D.C."/>
            <person name="Rogers J."/>
            <person name="Quetier F."/>
            <person name="Town C.D."/>
            <person name="Roe B.A."/>
        </authorList>
    </citation>
    <scope>NUCLEOTIDE SEQUENCE [LARGE SCALE GENOMIC DNA]</scope>
    <source>
        <strain evidence="1">A17</strain>
        <strain evidence="2 3">cv. Jemalong A17</strain>
    </source>
</reference>
<evidence type="ECO:0000313" key="1">
    <source>
        <dbReference type="EMBL" id="AES65702.1"/>
    </source>
</evidence>
<keyword evidence="3" id="KW-1185">Reference proteome</keyword>
<accession>G7IST6</accession>
<organism evidence="1 3">
    <name type="scientific">Medicago truncatula</name>
    <name type="common">Barrel medic</name>
    <name type="synonym">Medicago tribuloides</name>
    <dbReference type="NCBI Taxonomy" id="3880"/>
    <lineage>
        <taxon>Eukaryota</taxon>
        <taxon>Viridiplantae</taxon>
        <taxon>Streptophyta</taxon>
        <taxon>Embryophyta</taxon>
        <taxon>Tracheophyta</taxon>
        <taxon>Spermatophyta</taxon>
        <taxon>Magnoliopsida</taxon>
        <taxon>eudicotyledons</taxon>
        <taxon>Gunneridae</taxon>
        <taxon>Pentapetalae</taxon>
        <taxon>rosids</taxon>
        <taxon>fabids</taxon>
        <taxon>Fabales</taxon>
        <taxon>Fabaceae</taxon>
        <taxon>Papilionoideae</taxon>
        <taxon>50 kb inversion clade</taxon>
        <taxon>NPAAA clade</taxon>
        <taxon>Hologalegina</taxon>
        <taxon>IRL clade</taxon>
        <taxon>Trifolieae</taxon>
        <taxon>Medicago</taxon>
    </lineage>
</organism>
<gene>
    <name evidence="1" type="ordered locus">MTR_2g045640</name>
</gene>
<reference evidence="1 3" key="2">
    <citation type="journal article" date="2014" name="BMC Genomics">
        <title>An improved genome release (version Mt4.0) for the model legume Medicago truncatula.</title>
        <authorList>
            <person name="Tang H."/>
            <person name="Krishnakumar V."/>
            <person name="Bidwell S."/>
            <person name="Rosen B."/>
            <person name="Chan A."/>
            <person name="Zhou S."/>
            <person name="Gentzbittel L."/>
            <person name="Childs K.L."/>
            <person name="Yandell M."/>
            <person name="Gundlach H."/>
            <person name="Mayer K.F."/>
            <person name="Schwartz D.C."/>
            <person name="Town C.D."/>
        </authorList>
    </citation>
    <scope>GENOME REANNOTATION</scope>
    <source>
        <strain evidence="2 3">cv. Jemalong A17</strain>
    </source>
</reference>
<sequence length="87" mass="10160">MKRFEAYGDILTYIKSKVTLNYTEKFINRSMDYIPETTVCITSNNPFHIKYLQEEKASEANEITLKHKKSQLDGKDSRKLMVISLIP</sequence>
<evidence type="ECO:0000313" key="2">
    <source>
        <dbReference type="EnsemblPlants" id="AES65702"/>
    </source>
</evidence>
<reference evidence="2" key="3">
    <citation type="submission" date="2015-04" db="UniProtKB">
        <authorList>
            <consortium name="EnsemblPlants"/>
        </authorList>
    </citation>
    <scope>IDENTIFICATION</scope>
    <source>
        <strain evidence="2">cv. Jemalong A17</strain>
    </source>
</reference>
<proteinExistence type="predicted"/>